<keyword evidence="1" id="KW-0472">Membrane</keyword>
<dbReference type="EMBL" id="GGEC01019020">
    <property type="protein sequence ID" value="MBW99503.1"/>
    <property type="molecule type" value="Transcribed_RNA"/>
</dbReference>
<reference evidence="2" key="1">
    <citation type="submission" date="2018-02" db="EMBL/GenBank/DDBJ databases">
        <title>Rhizophora mucronata_Transcriptome.</title>
        <authorList>
            <person name="Meera S.P."/>
            <person name="Sreeshan A."/>
            <person name="Augustine A."/>
        </authorList>
    </citation>
    <scope>NUCLEOTIDE SEQUENCE</scope>
    <source>
        <tissue evidence="2">Leaf</tissue>
    </source>
</reference>
<dbReference type="EMBL" id="GGEC01019021">
    <property type="protein sequence ID" value="MBW99504.1"/>
    <property type="molecule type" value="Transcribed_RNA"/>
</dbReference>
<keyword evidence="1" id="KW-1133">Transmembrane helix</keyword>
<evidence type="ECO:0000313" key="2">
    <source>
        <dbReference type="EMBL" id="MBW99503.1"/>
    </source>
</evidence>
<dbReference type="AlphaFoldDB" id="A0A2P2K1A9"/>
<organism evidence="2">
    <name type="scientific">Rhizophora mucronata</name>
    <name type="common">Asiatic mangrove</name>
    <dbReference type="NCBI Taxonomy" id="61149"/>
    <lineage>
        <taxon>Eukaryota</taxon>
        <taxon>Viridiplantae</taxon>
        <taxon>Streptophyta</taxon>
        <taxon>Embryophyta</taxon>
        <taxon>Tracheophyta</taxon>
        <taxon>Spermatophyta</taxon>
        <taxon>Magnoliopsida</taxon>
        <taxon>eudicotyledons</taxon>
        <taxon>Gunneridae</taxon>
        <taxon>Pentapetalae</taxon>
        <taxon>rosids</taxon>
        <taxon>fabids</taxon>
        <taxon>Malpighiales</taxon>
        <taxon>Rhizophoraceae</taxon>
        <taxon>Rhizophora</taxon>
    </lineage>
</organism>
<protein>
    <submittedName>
        <fullName evidence="2">Uncharacterized protein MANES_11G082100</fullName>
    </submittedName>
</protein>
<proteinExistence type="predicted"/>
<keyword evidence="1" id="KW-0812">Transmembrane</keyword>
<feature type="transmembrane region" description="Helical" evidence="1">
    <location>
        <begin position="45"/>
        <end position="66"/>
    </location>
</feature>
<evidence type="ECO:0000256" key="1">
    <source>
        <dbReference type="SAM" id="Phobius"/>
    </source>
</evidence>
<sequence length="128" mass="14806">MDLCEIKKPMTQPLLACTLEAEYNVICKSKFSVNHVVVIRLKATWIQRAALPFLLFFFLPTFRFLFSPRVLFLESKCLQSTLFESAIYVRCQVGHPFRNLWFLKGSHLRGVQSHNLIPAITVQEYGVV</sequence>
<name>A0A2P2K1A9_RHIMU</name>
<accession>A0A2P2K1A9</accession>